<dbReference type="Gene3D" id="1.20.1510.10">
    <property type="entry name" value="Cation efflux protein transmembrane domain"/>
    <property type="match status" value="1"/>
</dbReference>
<accession>A0ABR2YQZ6</accession>
<keyword evidence="10" id="KW-1185">Reference proteome</keyword>
<dbReference type="EMBL" id="JALJOT010000006">
    <property type="protein sequence ID" value="KAK9909356.1"/>
    <property type="molecule type" value="Genomic_DNA"/>
</dbReference>
<dbReference type="InterPro" id="IPR027469">
    <property type="entry name" value="Cation_efflux_TMD_sf"/>
</dbReference>
<keyword evidence="3" id="KW-0813">Transport</keyword>
<evidence type="ECO:0000256" key="3">
    <source>
        <dbReference type="ARBA" id="ARBA00022906"/>
    </source>
</evidence>
<dbReference type="InterPro" id="IPR058533">
    <property type="entry name" value="Cation_efflux_TM"/>
</dbReference>
<feature type="transmembrane region" description="Helical" evidence="7">
    <location>
        <begin position="191"/>
        <end position="210"/>
    </location>
</feature>
<name>A0ABR2YQZ6_9CHLO</name>
<dbReference type="Proteomes" id="UP001491310">
    <property type="component" value="Unassembled WGS sequence"/>
</dbReference>
<keyword evidence="5 7" id="KW-0472">Membrane</keyword>
<dbReference type="InterPro" id="IPR002524">
    <property type="entry name" value="Cation_efflux"/>
</dbReference>
<keyword evidence="2 7" id="KW-0812">Transmembrane</keyword>
<evidence type="ECO:0000256" key="2">
    <source>
        <dbReference type="ARBA" id="ARBA00022692"/>
    </source>
</evidence>
<feature type="domain" description="Cation efflux protein transmembrane" evidence="8">
    <location>
        <begin position="89"/>
        <end position="327"/>
    </location>
</feature>
<proteinExistence type="predicted"/>
<evidence type="ECO:0000256" key="4">
    <source>
        <dbReference type="ARBA" id="ARBA00022989"/>
    </source>
</evidence>
<feature type="compositionally biased region" description="Basic residues" evidence="6">
    <location>
        <begin position="239"/>
        <end position="248"/>
    </location>
</feature>
<sequence>MPKIKPRTCSPDDACCGAPSCPESLWAPPVALEMAATPARANFQEPLLDWESPASTSTSEADSIQNGTCLLAHGDSETMKETRAMQRKLILVVVVASIFMVVEVVGGFMAHSVAIMTDAAHLLSDTSGFGVALFASIYATKKSMSTHTFGYHRIEVLGALASVLSTWLVTGALLYEAVNRLIKPTLIDGKLMFILAVLGLVVNISLFVILGGHHHGSFHSHSHDHSHTDVEEGQGKGGTCRHGHHHNDRGHSHAHAHDNINMRGAIIHALGDLVQSVGVVVASALIWWKEDSSPWILYADPACTFVFAFIVLCTTVGILRDISDILMERVPRGLDADIIQADLQKIVGVVSVHDLHVWALKPGVPLLATHLNIAKEQDVCAVLMAATSYCVSKGITHSTIQLLHNNAPCCIPA</sequence>
<keyword evidence="4 7" id="KW-1133">Transmembrane helix</keyword>
<comment type="subcellular location">
    <subcellularLocation>
        <location evidence="1">Membrane</location>
        <topology evidence="1">Multi-pass membrane protein</topology>
    </subcellularLocation>
</comment>
<feature type="transmembrane region" description="Helical" evidence="7">
    <location>
        <begin position="119"/>
        <end position="139"/>
    </location>
</feature>
<keyword evidence="3" id="KW-0406">Ion transport</keyword>
<reference evidence="9 10" key="1">
    <citation type="journal article" date="2024" name="Nat. Commun.">
        <title>Phylogenomics reveals the evolutionary origins of lichenization in chlorophyte algae.</title>
        <authorList>
            <person name="Puginier C."/>
            <person name="Libourel C."/>
            <person name="Otte J."/>
            <person name="Skaloud P."/>
            <person name="Haon M."/>
            <person name="Grisel S."/>
            <person name="Petersen M."/>
            <person name="Berrin J.G."/>
            <person name="Delaux P.M."/>
            <person name="Dal Grande F."/>
            <person name="Keller J."/>
        </authorList>
    </citation>
    <scope>NUCLEOTIDE SEQUENCE [LARGE SCALE GENOMIC DNA]</scope>
    <source>
        <strain evidence="9 10">SAG 216-7</strain>
    </source>
</reference>
<organism evidence="9 10">
    <name type="scientific">Coccomyxa subellipsoidea</name>
    <dbReference type="NCBI Taxonomy" id="248742"/>
    <lineage>
        <taxon>Eukaryota</taxon>
        <taxon>Viridiplantae</taxon>
        <taxon>Chlorophyta</taxon>
        <taxon>core chlorophytes</taxon>
        <taxon>Trebouxiophyceae</taxon>
        <taxon>Trebouxiophyceae incertae sedis</taxon>
        <taxon>Coccomyxaceae</taxon>
        <taxon>Coccomyxa</taxon>
    </lineage>
</organism>
<comment type="caution">
    <text evidence="9">The sequence shown here is derived from an EMBL/GenBank/DDBJ whole genome shotgun (WGS) entry which is preliminary data.</text>
</comment>
<feature type="compositionally biased region" description="Basic and acidic residues" evidence="6">
    <location>
        <begin position="221"/>
        <end position="234"/>
    </location>
</feature>
<dbReference type="Pfam" id="PF01545">
    <property type="entry name" value="Cation_efflux"/>
    <property type="match status" value="1"/>
</dbReference>
<feature type="transmembrane region" description="Helical" evidence="7">
    <location>
        <begin position="89"/>
        <end position="113"/>
    </location>
</feature>
<feature type="transmembrane region" description="Helical" evidence="7">
    <location>
        <begin position="295"/>
        <end position="319"/>
    </location>
</feature>
<dbReference type="SUPFAM" id="SSF161111">
    <property type="entry name" value="Cation efflux protein transmembrane domain-like"/>
    <property type="match status" value="1"/>
</dbReference>
<feature type="transmembrane region" description="Helical" evidence="7">
    <location>
        <begin position="269"/>
        <end position="289"/>
    </location>
</feature>
<feature type="region of interest" description="Disordered" evidence="6">
    <location>
        <begin position="220"/>
        <end position="254"/>
    </location>
</feature>
<evidence type="ECO:0000256" key="7">
    <source>
        <dbReference type="SAM" id="Phobius"/>
    </source>
</evidence>
<protein>
    <recommendedName>
        <fullName evidence="8">Cation efflux protein transmembrane domain-containing protein</fullName>
    </recommendedName>
</protein>
<gene>
    <name evidence="9" type="ORF">WJX75_000956</name>
</gene>
<evidence type="ECO:0000313" key="10">
    <source>
        <dbReference type="Proteomes" id="UP001491310"/>
    </source>
</evidence>
<dbReference type="InterPro" id="IPR050681">
    <property type="entry name" value="CDF/SLC30A"/>
</dbReference>
<dbReference type="PANTHER" id="PTHR11562">
    <property type="entry name" value="CATION EFFLUX PROTEIN/ ZINC TRANSPORTER"/>
    <property type="match status" value="1"/>
</dbReference>
<keyword evidence="3" id="KW-0864">Zinc transport</keyword>
<evidence type="ECO:0000259" key="8">
    <source>
        <dbReference type="Pfam" id="PF01545"/>
    </source>
</evidence>
<evidence type="ECO:0000256" key="1">
    <source>
        <dbReference type="ARBA" id="ARBA00004141"/>
    </source>
</evidence>
<dbReference type="PANTHER" id="PTHR11562:SF17">
    <property type="entry name" value="RE54080P-RELATED"/>
    <property type="match status" value="1"/>
</dbReference>
<evidence type="ECO:0000256" key="5">
    <source>
        <dbReference type="ARBA" id="ARBA00023136"/>
    </source>
</evidence>
<dbReference type="NCBIfam" id="TIGR01297">
    <property type="entry name" value="CDF"/>
    <property type="match status" value="1"/>
</dbReference>
<keyword evidence="3" id="KW-0862">Zinc</keyword>
<feature type="transmembrane region" description="Helical" evidence="7">
    <location>
        <begin position="151"/>
        <end position="175"/>
    </location>
</feature>
<evidence type="ECO:0000313" key="9">
    <source>
        <dbReference type="EMBL" id="KAK9909356.1"/>
    </source>
</evidence>
<evidence type="ECO:0000256" key="6">
    <source>
        <dbReference type="SAM" id="MobiDB-lite"/>
    </source>
</evidence>